<reference evidence="1 2" key="1">
    <citation type="journal article" date="2010" name="Syst. Appl. Microbiol.">
        <title>Four new species of Chryseobacterium from the rhizosphere of coastal sand dune plants, Chryseobacterium elymi sp. nov., Chryseobacterium hagamense sp. nov., Chryseobacterium lathyri sp. nov. and Chryseobacterium rhizosphaerae sp. nov.</title>
        <authorList>
            <person name="Cho S.H."/>
            <person name="Lee K.S."/>
            <person name="Shin D.S."/>
            <person name="Han J.H."/>
            <person name="Park K.S."/>
            <person name="Lee C.H."/>
            <person name="Park K.H."/>
            <person name="Kim S.B."/>
        </authorList>
    </citation>
    <scope>NUCLEOTIDE SEQUENCE [LARGE SCALE GENOMIC DNA]</scope>
    <source>
        <strain evidence="1 2">KCTC 22547</strain>
    </source>
</reference>
<keyword evidence="2" id="KW-1185">Reference proteome</keyword>
<dbReference type="EMBL" id="QNUH01000053">
    <property type="protein sequence ID" value="REC70979.1"/>
    <property type="molecule type" value="Genomic_DNA"/>
</dbReference>
<organism evidence="1 2">
    <name type="scientific">Chryseobacterium elymi</name>
    <dbReference type="NCBI Taxonomy" id="395936"/>
    <lineage>
        <taxon>Bacteria</taxon>
        <taxon>Pseudomonadati</taxon>
        <taxon>Bacteroidota</taxon>
        <taxon>Flavobacteriia</taxon>
        <taxon>Flavobacteriales</taxon>
        <taxon>Weeksellaceae</taxon>
        <taxon>Chryseobacterium group</taxon>
        <taxon>Chryseobacterium</taxon>
    </lineage>
</organism>
<evidence type="ECO:0008006" key="3">
    <source>
        <dbReference type="Google" id="ProtNLM"/>
    </source>
</evidence>
<dbReference type="Gene3D" id="2.180.10.10">
    <property type="entry name" value="RHS repeat-associated core"/>
    <property type="match status" value="1"/>
</dbReference>
<sequence length="103" mass="11895">MNTDTERVITENFTYDHQNRLLVHKHQVDSNLEEILAQNKYNELSQLENKKVGGIVASTPLQSIDYAYNIRGWMTKVNDPANLNGKLFGYEMRYTNPVYSNVA</sequence>
<evidence type="ECO:0000313" key="2">
    <source>
        <dbReference type="Proteomes" id="UP000257030"/>
    </source>
</evidence>
<dbReference type="Proteomes" id="UP000257030">
    <property type="component" value="Unassembled WGS sequence"/>
</dbReference>
<proteinExistence type="predicted"/>
<name>A0A3D9CYY9_9FLAO</name>
<comment type="caution">
    <text evidence="1">The sequence shown here is derived from an EMBL/GenBank/DDBJ whole genome shotgun (WGS) entry which is preliminary data.</text>
</comment>
<accession>A0A3D9CYY9</accession>
<gene>
    <name evidence="1" type="ORF">DRF60_20745</name>
</gene>
<feature type="non-terminal residue" evidence="1">
    <location>
        <position position="103"/>
    </location>
</feature>
<dbReference type="OrthoDB" id="1273783at2"/>
<dbReference type="AlphaFoldDB" id="A0A3D9CYY9"/>
<dbReference type="RefSeq" id="WP_133297266.1">
    <property type="nucleotide sequence ID" value="NZ_QNUH01000053.1"/>
</dbReference>
<protein>
    <recommendedName>
        <fullName evidence="3">RHS repeat-associated core domain-containing protein</fullName>
    </recommendedName>
</protein>
<evidence type="ECO:0000313" key="1">
    <source>
        <dbReference type="EMBL" id="REC70979.1"/>
    </source>
</evidence>